<comment type="subcellular location">
    <subcellularLocation>
        <location evidence="2">Cytoplasm</location>
    </subcellularLocation>
    <subcellularLocation>
        <location evidence="1">Endosome</location>
    </subcellularLocation>
</comment>
<evidence type="ECO:0000256" key="2">
    <source>
        <dbReference type="ARBA" id="ARBA00004496"/>
    </source>
</evidence>
<dbReference type="PANTHER" id="PTHR23030:SF30">
    <property type="entry name" value="TYROSINE-PROTEIN PHOSPHATASE NON-RECEPTOR TYPE 23"/>
    <property type="match status" value="1"/>
</dbReference>
<keyword evidence="8" id="KW-1185">Reference proteome</keyword>
<dbReference type="OrthoDB" id="2141925at2759"/>
<keyword evidence="4" id="KW-0967">Endosome</keyword>
<proteinExistence type="predicted"/>
<dbReference type="PROSITE" id="PS51180">
    <property type="entry name" value="BRO1"/>
    <property type="match status" value="1"/>
</dbReference>
<dbReference type="PANTHER" id="PTHR23030">
    <property type="entry name" value="PCD6 INTERACTING PROTEIN-RELATED"/>
    <property type="match status" value="1"/>
</dbReference>
<dbReference type="InterPro" id="IPR025304">
    <property type="entry name" value="ALIX_V_dom"/>
</dbReference>
<dbReference type="Gene3D" id="1.20.120.560">
    <property type="entry name" value="alix/aip1 in complex with the ypdl late domain"/>
    <property type="match status" value="1"/>
</dbReference>
<dbReference type="OMA" id="ERHAMAK"/>
<dbReference type="Proteomes" id="UP000053558">
    <property type="component" value="Unassembled WGS sequence"/>
</dbReference>
<name>A0A5M3MGN5_CONPW</name>
<evidence type="ECO:0000256" key="4">
    <source>
        <dbReference type="ARBA" id="ARBA00022753"/>
    </source>
</evidence>
<evidence type="ECO:0000256" key="5">
    <source>
        <dbReference type="ARBA" id="ARBA00041284"/>
    </source>
</evidence>
<feature type="domain" description="BRO1" evidence="6">
    <location>
        <begin position="6"/>
        <end position="405"/>
    </location>
</feature>
<dbReference type="GO" id="GO:0043328">
    <property type="term" value="P:protein transport to vacuole involved in ubiquitin-dependent protein catabolic process via the multivesicular body sorting pathway"/>
    <property type="evidence" value="ECO:0007669"/>
    <property type="project" value="TreeGrafter"/>
</dbReference>
<dbReference type="AlphaFoldDB" id="A0A5M3MGN5"/>
<sequence>MVSQSPMISIPKKSSSDVDWIPSIRNLIAKSYGISPDDYTAECQVLQQCRRDAVKDANSNAIAHDRLSRYFGQLEFLGLRFPEIRIDSTWNDAFSNKQISQTSLAYEKVSTLFQIAATQSAIAASQNRTRPEGLKLAFYYFRACAGILTYIAESFPHAPSTDLSSDVISSLTGIVIAQATEIFLEKVIDEKTAHTLISKIASQTAHLYTTSAKEVKELAYKGIVDHKWDTILQIKSKYFASLAQYYRGIVDDKAGEHGNALVRFTLAESLANEANQDATSFNALYACSVSSLPFDVGSAILGRTRTHLFLCTERRSEATYENDLIYIAALPPHDTLPAIEKVIVATPVSIQEFYGTPDMRQVIGLDIFSRLIPLNMHKSTGAYMEEKAELIRREVELAESADTEMCSALDAIGVQVGLARFKVIADGGIDVKDIPRDMRRWREDIGIMEGRKGVDMLMRELGNLKASVKNTLGSVLHDLESRDHKATQVGHNHLCAQDRSALSDGSIRTELNSQAAALDAAALSDDQVIALWDSVKGIIGLLLSDNLVDVFRSNLQKTPQMDGLLYLDLSSDPSDERKRRKIKQCIGEIEERLKKLKGIRSERSDVLKDLRNKVAQSGDALPLPLPSGPSFIASTELEKFKFYQQRRHEFDCHQQVVLQEITLLWKNLQDMETPGLYAKRWVEREKRVKEVVRTFARARDGYMQVQDGLDKGIRFYQQLVTFSETLRQRAISISNSK</sequence>
<gene>
    <name evidence="7" type="ORF">CONPUDRAFT_61834</name>
</gene>
<keyword evidence="3" id="KW-0963">Cytoplasm</keyword>
<dbReference type="KEGG" id="cput:CONPUDRAFT_61834"/>
<protein>
    <recommendedName>
        <fullName evidence="5">BRO domain-containing protein 1</fullName>
    </recommendedName>
</protein>
<dbReference type="Gene3D" id="1.20.140.50">
    <property type="entry name" value="alix/aip1 like domains"/>
    <property type="match status" value="1"/>
</dbReference>
<evidence type="ECO:0000256" key="1">
    <source>
        <dbReference type="ARBA" id="ARBA00004177"/>
    </source>
</evidence>
<accession>A0A5M3MGN5</accession>
<dbReference type="InterPro" id="IPR038499">
    <property type="entry name" value="BRO1_sf"/>
</dbReference>
<comment type="caution">
    <text evidence="7">The sequence shown here is derived from an EMBL/GenBank/DDBJ whole genome shotgun (WGS) entry which is preliminary data.</text>
</comment>
<dbReference type="RefSeq" id="XP_007771784.1">
    <property type="nucleotide sequence ID" value="XM_007773594.1"/>
</dbReference>
<reference evidence="8" key="1">
    <citation type="journal article" date="2012" name="Science">
        <title>The Paleozoic origin of enzymatic lignin decomposition reconstructed from 31 fungal genomes.</title>
        <authorList>
            <person name="Floudas D."/>
            <person name="Binder M."/>
            <person name="Riley R."/>
            <person name="Barry K."/>
            <person name="Blanchette R.A."/>
            <person name="Henrissat B."/>
            <person name="Martinez A.T."/>
            <person name="Otillar R."/>
            <person name="Spatafora J.W."/>
            <person name="Yadav J.S."/>
            <person name="Aerts A."/>
            <person name="Benoit I."/>
            <person name="Boyd A."/>
            <person name="Carlson A."/>
            <person name="Copeland A."/>
            <person name="Coutinho P.M."/>
            <person name="de Vries R.P."/>
            <person name="Ferreira P."/>
            <person name="Findley K."/>
            <person name="Foster B."/>
            <person name="Gaskell J."/>
            <person name="Glotzer D."/>
            <person name="Gorecki P."/>
            <person name="Heitman J."/>
            <person name="Hesse C."/>
            <person name="Hori C."/>
            <person name="Igarashi K."/>
            <person name="Jurgens J.A."/>
            <person name="Kallen N."/>
            <person name="Kersten P."/>
            <person name="Kohler A."/>
            <person name="Kuees U."/>
            <person name="Kumar T.K.A."/>
            <person name="Kuo A."/>
            <person name="LaButti K."/>
            <person name="Larrondo L.F."/>
            <person name="Lindquist E."/>
            <person name="Ling A."/>
            <person name="Lombard V."/>
            <person name="Lucas S."/>
            <person name="Lundell T."/>
            <person name="Martin R."/>
            <person name="McLaughlin D.J."/>
            <person name="Morgenstern I."/>
            <person name="Morin E."/>
            <person name="Murat C."/>
            <person name="Nagy L.G."/>
            <person name="Nolan M."/>
            <person name="Ohm R.A."/>
            <person name="Patyshakuliyeva A."/>
            <person name="Rokas A."/>
            <person name="Ruiz-Duenas F.J."/>
            <person name="Sabat G."/>
            <person name="Salamov A."/>
            <person name="Samejima M."/>
            <person name="Schmutz J."/>
            <person name="Slot J.C."/>
            <person name="St John F."/>
            <person name="Stenlid J."/>
            <person name="Sun H."/>
            <person name="Sun S."/>
            <person name="Syed K."/>
            <person name="Tsang A."/>
            <person name="Wiebenga A."/>
            <person name="Young D."/>
            <person name="Pisabarro A."/>
            <person name="Eastwood D.C."/>
            <person name="Martin F."/>
            <person name="Cullen D."/>
            <person name="Grigoriev I.V."/>
            <person name="Hibbett D.S."/>
        </authorList>
    </citation>
    <scope>NUCLEOTIDE SEQUENCE [LARGE SCALE GENOMIC DNA]</scope>
    <source>
        <strain evidence="8">RWD-64-598 SS2</strain>
    </source>
</reference>
<evidence type="ECO:0000256" key="3">
    <source>
        <dbReference type="ARBA" id="ARBA00022490"/>
    </source>
</evidence>
<evidence type="ECO:0000313" key="7">
    <source>
        <dbReference type="EMBL" id="EIW77785.1"/>
    </source>
</evidence>
<dbReference type="GO" id="GO:0005768">
    <property type="term" value="C:endosome"/>
    <property type="evidence" value="ECO:0007669"/>
    <property type="project" value="UniProtKB-SubCell"/>
</dbReference>
<dbReference type="GeneID" id="19208180"/>
<evidence type="ECO:0000259" key="6">
    <source>
        <dbReference type="PROSITE" id="PS51180"/>
    </source>
</evidence>
<dbReference type="Pfam" id="PF03097">
    <property type="entry name" value="BRO1"/>
    <property type="match status" value="1"/>
</dbReference>
<evidence type="ECO:0000313" key="8">
    <source>
        <dbReference type="Proteomes" id="UP000053558"/>
    </source>
</evidence>
<dbReference type="InterPro" id="IPR004328">
    <property type="entry name" value="BRO1_dom"/>
</dbReference>
<dbReference type="Pfam" id="PF13949">
    <property type="entry name" value="ALIX_LYPXL_bnd"/>
    <property type="match status" value="1"/>
</dbReference>
<dbReference type="SMART" id="SM01041">
    <property type="entry name" value="BRO1"/>
    <property type="match status" value="1"/>
</dbReference>
<dbReference type="EMBL" id="JH711583">
    <property type="protein sequence ID" value="EIW77785.1"/>
    <property type="molecule type" value="Genomic_DNA"/>
</dbReference>
<dbReference type="Gene3D" id="1.25.40.280">
    <property type="entry name" value="alix/aip1 like domains"/>
    <property type="match status" value="1"/>
</dbReference>
<organism evidence="7 8">
    <name type="scientific">Coniophora puteana (strain RWD-64-598)</name>
    <name type="common">Brown rot fungus</name>
    <dbReference type="NCBI Taxonomy" id="741705"/>
    <lineage>
        <taxon>Eukaryota</taxon>
        <taxon>Fungi</taxon>
        <taxon>Dikarya</taxon>
        <taxon>Basidiomycota</taxon>
        <taxon>Agaricomycotina</taxon>
        <taxon>Agaricomycetes</taxon>
        <taxon>Agaricomycetidae</taxon>
        <taxon>Boletales</taxon>
        <taxon>Coniophorineae</taxon>
        <taxon>Coniophoraceae</taxon>
        <taxon>Coniophora</taxon>
    </lineage>
</organism>